<dbReference type="InterPro" id="IPR005961">
    <property type="entry name" value="Phe-4-hydroxylase_tetra"/>
</dbReference>
<dbReference type="Pfam" id="PF00351">
    <property type="entry name" value="Biopterin_H"/>
    <property type="match status" value="1"/>
</dbReference>
<dbReference type="AlphaFoldDB" id="A0A2A2JDF3"/>
<evidence type="ECO:0000256" key="10">
    <source>
        <dbReference type="ARBA" id="ARBA00023004"/>
    </source>
</evidence>
<keyword evidence="8 14" id="KW-0479">Metal-binding</keyword>
<dbReference type="PROSITE" id="PS51671">
    <property type="entry name" value="ACT"/>
    <property type="match status" value="1"/>
</dbReference>
<proteinExistence type="inferred from homology"/>
<dbReference type="SUPFAM" id="SSF56534">
    <property type="entry name" value="Aromatic aminoacid monoxygenases, catalytic and oligomerization domains"/>
    <property type="match status" value="1"/>
</dbReference>
<dbReference type="FunFam" id="1.10.800.10:FF:000004">
    <property type="entry name" value="Tyrosine 3-monooxygenase"/>
    <property type="match status" value="1"/>
</dbReference>
<dbReference type="GO" id="GO:0006576">
    <property type="term" value="P:biogenic amine metabolic process"/>
    <property type="evidence" value="ECO:0007669"/>
    <property type="project" value="UniProtKB-ARBA"/>
</dbReference>
<dbReference type="InterPro" id="IPR018301">
    <property type="entry name" value="ArAA_hydroxylase_Fe/CU_BS"/>
</dbReference>
<evidence type="ECO:0000259" key="17">
    <source>
        <dbReference type="PROSITE" id="PS51671"/>
    </source>
</evidence>
<evidence type="ECO:0000256" key="1">
    <source>
        <dbReference type="ARBA" id="ARBA00001060"/>
    </source>
</evidence>
<dbReference type="SUPFAM" id="SSF55021">
    <property type="entry name" value="ACT-like"/>
    <property type="match status" value="1"/>
</dbReference>
<sequence length="449" mass="51315">MKFLQRSMDAYVAEVDVEPGKTTIIFTLKEKAGALAETLKLFQALDVSLNHIESRPSKTHQGCYEILVECAPDVEPEKLEEVIALSRQKAHSPPLVKEWNAKQTKESVPWFPQKINDIDHFANRILSYGEELDSDHPGFTDKVYRERRKYFADIAYNYKHGDKIPRIEYTDKEIETWRTIYTELTKLYPAYGCKEFNYIFPLLQQNCGFGPDKVPQLQDVSDFLHECTGFILRPVAGLLSSRDFLAGLAFRVFHSTQYIRHHSAPKYTPEPDICHELLGHVPLFADPEFAQFSQEIGLASLGATDDTIEKLATLYWFTVEFGVCLQNGERKAYGAGLLSSFGELQYALSDKPEILPFEPSVTCETKYPITEYQPRYFLADSFVSAKNKLKAWAATIQRPFQVRYNAYTQKIEVLDKVSVLQRLARDIKSEMSTLEEALGKVRMISISQG</sequence>
<name>A0A2A2JDF3_9BILA</name>
<reference evidence="18 19" key="1">
    <citation type="journal article" date="2017" name="Curr. Biol.">
        <title>Genome architecture and evolution of a unichromosomal asexual nematode.</title>
        <authorList>
            <person name="Fradin H."/>
            <person name="Zegar C."/>
            <person name="Gutwein M."/>
            <person name="Lucas J."/>
            <person name="Kovtun M."/>
            <person name="Corcoran D."/>
            <person name="Baugh L.R."/>
            <person name="Kiontke K."/>
            <person name="Gunsalus K."/>
            <person name="Fitch D.H."/>
            <person name="Piano F."/>
        </authorList>
    </citation>
    <scope>NUCLEOTIDE SEQUENCE [LARGE SCALE GENOMIC DNA]</scope>
    <source>
        <strain evidence="18">PF1309</strain>
    </source>
</reference>
<accession>A0A2A2JDF3</accession>
<keyword evidence="10 14" id="KW-0408">Iron</keyword>
<dbReference type="CDD" id="cd04904">
    <property type="entry name" value="ACT_AAAH"/>
    <property type="match status" value="1"/>
</dbReference>
<dbReference type="PANTHER" id="PTHR11473:SF24">
    <property type="entry name" value="PHENYLALANINE-4-HYDROXYLASE"/>
    <property type="match status" value="1"/>
</dbReference>
<keyword evidence="9" id="KW-0560">Oxidoreductase</keyword>
<feature type="binding site" evidence="14">
    <location>
        <position position="320"/>
    </location>
    <ligand>
        <name>Fe cation</name>
        <dbReference type="ChEBI" id="CHEBI:24875"/>
    </ligand>
</feature>
<evidence type="ECO:0000256" key="8">
    <source>
        <dbReference type="ARBA" id="ARBA00022723"/>
    </source>
</evidence>
<feature type="binding site" evidence="14">
    <location>
        <position position="275"/>
    </location>
    <ligand>
        <name>Fe cation</name>
        <dbReference type="ChEBI" id="CHEBI:24875"/>
    </ligand>
</feature>
<dbReference type="PROSITE" id="PS51410">
    <property type="entry name" value="BH4_AAA_HYDROXYL_2"/>
    <property type="match status" value="1"/>
</dbReference>
<evidence type="ECO:0000256" key="4">
    <source>
        <dbReference type="ARBA" id="ARBA00005088"/>
    </source>
</evidence>
<dbReference type="GO" id="GO:0006559">
    <property type="term" value="P:L-phenylalanine catabolic process"/>
    <property type="evidence" value="ECO:0007669"/>
    <property type="project" value="UniProtKB-UniPathway"/>
</dbReference>
<dbReference type="EMBL" id="LIAE01010510">
    <property type="protein sequence ID" value="PAV59661.1"/>
    <property type="molecule type" value="Genomic_DNA"/>
</dbReference>
<dbReference type="InterPro" id="IPR019774">
    <property type="entry name" value="Aromatic-AA_hydroxylase_C"/>
</dbReference>
<dbReference type="GO" id="GO:0005737">
    <property type="term" value="C:cytoplasm"/>
    <property type="evidence" value="ECO:0007669"/>
    <property type="project" value="UniProtKB-SubCell"/>
</dbReference>
<keyword evidence="12" id="KW-0585">Phenylalanine catabolism</keyword>
<dbReference type="InterPro" id="IPR001273">
    <property type="entry name" value="ArAA_hydroxylase"/>
</dbReference>
<dbReference type="InterPro" id="IPR036329">
    <property type="entry name" value="Aro-AA_hydroxylase_C_sf"/>
</dbReference>
<dbReference type="Gene3D" id="1.10.800.10">
    <property type="entry name" value="Aromatic amino acid hydroxylase"/>
    <property type="match status" value="1"/>
</dbReference>
<feature type="domain" description="Biopterin-dependent aromatic amino acid hydroxylase family profile" evidence="16">
    <location>
        <begin position="96"/>
        <end position="442"/>
    </location>
</feature>
<dbReference type="GO" id="GO:0046189">
    <property type="term" value="P:phenol-containing compound biosynthetic process"/>
    <property type="evidence" value="ECO:0007669"/>
    <property type="project" value="UniProtKB-ARBA"/>
</dbReference>
<keyword evidence="11" id="KW-0503">Monooxygenase</keyword>
<evidence type="ECO:0000256" key="13">
    <source>
        <dbReference type="ARBA" id="ARBA00029922"/>
    </source>
</evidence>
<dbReference type="PIRSF" id="PIRSF000336">
    <property type="entry name" value="TH"/>
    <property type="match status" value="1"/>
</dbReference>
<gene>
    <name evidence="18" type="ORF">WR25_21254</name>
</gene>
<dbReference type="InterPro" id="IPR041912">
    <property type="entry name" value="Euk_PheOH_cat"/>
</dbReference>
<dbReference type="PROSITE" id="PS00367">
    <property type="entry name" value="BH4_AAA_HYDROXYL_1"/>
    <property type="match status" value="1"/>
</dbReference>
<evidence type="ECO:0000256" key="5">
    <source>
        <dbReference type="ARBA" id="ARBA00009712"/>
    </source>
</evidence>
<dbReference type="PANTHER" id="PTHR11473">
    <property type="entry name" value="AROMATIC AMINO ACID HYDROXYLASE"/>
    <property type="match status" value="1"/>
</dbReference>
<evidence type="ECO:0000256" key="2">
    <source>
        <dbReference type="ARBA" id="ARBA00001954"/>
    </source>
</evidence>
<dbReference type="InterPro" id="IPR036951">
    <property type="entry name" value="ArAA_hydroxylase_sf"/>
</dbReference>
<dbReference type="NCBIfam" id="TIGR01268">
    <property type="entry name" value="Phe4hydrox_tetr"/>
    <property type="match status" value="1"/>
</dbReference>
<comment type="pathway">
    <text evidence="4">Amino-acid degradation; L-phenylalanine degradation; acetoacetate and fumarate from L-phenylalanine: step 1/6.</text>
</comment>
<comment type="similarity">
    <text evidence="5">Belongs to the biopterin-dependent aromatic amino acid hydroxylase family.</text>
</comment>
<dbReference type="OrthoDB" id="983542at2759"/>
<evidence type="ECO:0000259" key="16">
    <source>
        <dbReference type="PROSITE" id="PS51410"/>
    </source>
</evidence>
<comment type="catalytic activity">
    <reaction evidence="1">
        <text>(6R)-L-erythro-5,6,7,8-tetrahydrobiopterin + L-phenylalanine + O2 = (4aS,6R)-4a-hydroxy-L-erythro-5,6,7,8-tetrahydrobiopterin + L-tyrosine</text>
        <dbReference type="Rhea" id="RHEA:20273"/>
        <dbReference type="ChEBI" id="CHEBI:15379"/>
        <dbReference type="ChEBI" id="CHEBI:15642"/>
        <dbReference type="ChEBI" id="CHEBI:58095"/>
        <dbReference type="ChEBI" id="CHEBI:58315"/>
        <dbReference type="ChEBI" id="CHEBI:59560"/>
        <dbReference type="EC" id="1.14.16.1"/>
    </reaction>
</comment>
<dbReference type="GO" id="GO:0004505">
    <property type="term" value="F:phenylalanine 4-monooxygenase activity"/>
    <property type="evidence" value="ECO:0007669"/>
    <property type="project" value="UniProtKB-EC"/>
</dbReference>
<evidence type="ECO:0000256" key="15">
    <source>
        <dbReference type="PIRSR" id="PIRSR601273-2"/>
    </source>
</evidence>
<comment type="subcellular location">
    <subcellularLocation>
        <location evidence="3">Cytoplasm</location>
    </subcellularLocation>
</comment>
<comment type="cofactor">
    <cofactor evidence="2 15">
        <name>Fe(2+)</name>
        <dbReference type="ChEBI" id="CHEBI:29033"/>
    </cofactor>
</comment>
<evidence type="ECO:0000256" key="3">
    <source>
        <dbReference type="ARBA" id="ARBA00004496"/>
    </source>
</evidence>
<dbReference type="GO" id="GO:0005506">
    <property type="term" value="F:iron ion binding"/>
    <property type="evidence" value="ECO:0007669"/>
    <property type="project" value="InterPro"/>
</dbReference>
<dbReference type="UniPathway" id="UPA00139">
    <property type="reaction ID" value="UER00337"/>
</dbReference>
<organism evidence="18 19">
    <name type="scientific">Diploscapter pachys</name>
    <dbReference type="NCBI Taxonomy" id="2018661"/>
    <lineage>
        <taxon>Eukaryota</taxon>
        <taxon>Metazoa</taxon>
        <taxon>Ecdysozoa</taxon>
        <taxon>Nematoda</taxon>
        <taxon>Chromadorea</taxon>
        <taxon>Rhabditida</taxon>
        <taxon>Rhabditina</taxon>
        <taxon>Rhabditomorpha</taxon>
        <taxon>Rhabditoidea</taxon>
        <taxon>Rhabditidae</taxon>
        <taxon>Diploscapter</taxon>
    </lineage>
</organism>
<keyword evidence="7" id="KW-0963">Cytoplasm</keyword>
<dbReference type="InterPro" id="IPR045865">
    <property type="entry name" value="ACT-like_dom_sf"/>
</dbReference>
<evidence type="ECO:0000313" key="18">
    <source>
        <dbReference type="EMBL" id="PAV59661.1"/>
    </source>
</evidence>
<evidence type="ECO:0000256" key="12">
    <source>
        <dbReference type="ARBA" id="ARBA00023232"/>
    </source>
</evidence>
<dbReference type="EC" id="1.14.16.1" evidence="6"/>
<feature type="domain" description="ACT" evidence="17">
    <location>
        <begin position="23"/>
        <end position="98"/>
    </location>
</feature>
<comment type="caution">
    <text evidence="18">The sequence shown here is derived from an EMBL/GenBank/DDBJ whole genome shotgun (WGS) entry which is preliminary data.</text>
</comment>
<dbReference type="Proteomes" id="UP000218231">
    <property type="component" value="Unassembled WGS sequence"/>
</dbReference>
<dbReference type="PRINTS" id="PR00372">
    <property type="entry name" value="FYWHYDRXLASE"/>
</dbReference>
<evidence type="ECO:0000256" key="11">
    <source>
        <dbReference type="ARBA" id="ARBA00023033"/>
    </source>
</evidence>
<evidence type="ECO:0000256" key="7">
    <source>
        <dbReference type="ARBA" id="ARBA00022490"/>
    </source>
</evidence>
<evidence type="ECO:0000256" key="6">
    <source>
        <dbReference type="ARBA" id="ARBA00011995"/>
    </source>
</evidence>
<evidence type="ECO:0000256" key="14">
    <source>
        <dbReference type="PIRSR" id="PIRSR000336-1"/>
    </source>
</evidence>
<dbReference type="STRING" id="2018661.A0A2A2JDF3"/>
<dbReference type="InterPro" id="IPR019773">
    <property type="entry name" value="Tyrosine_3-monooxygenase-like"/>
</dbReference>
<dbReference type="CDD" id="cd03347">
    <property type="entry name" value="eu_PheOH"/>
    <property type="match status" value="1"/>
</dbReference>
<protein>
    <recommendedName>
        <fullName evidence="6">phenylalanine 4-monooxygenase</fullName>
        <ecNumber evidence="6">1.14.16.1</ecNumber>
    </recommendedName>
    <alternativeName>
        <fullName evidence="13">Phe-4-monooxygenase</fullName>
    </alternativeName>
</protein>
<keyword evidence="19" id="KW-1185">Reference proteome</keyword>
<evidence type="ECO:0000313" key="19">
    <source>
        <dbReference type="Proteomes" id="UP000218231"/>
    </source>
</evidence>
<evidence type="ECO:0000256" key="9">
    <source>
        <dbReference type="ARBA" id="ARBA00023002"/>
    </source>
</evidence>
<feature type="binding site" evidence="14">
    <location>
        <position position="280"/>
    </location>
    <ligand>
        <name>Fe cation</name>
        <dbReference type="ChEBI" id="CHEBI:24875"/>
    </ligand>
</feature>
<dbReference type="InterPro" id="IPR002912">
    <property type="entry name" value="ACT_dom"/>
</dbReference>